<evidence type="ECO:0000256" key="2">
    <source>
        <dbReference type="ARBA" id="ARBA00035108"/>
    </source>
</evidence>
<organism evidence="4 5">
    <name type="scientific">Candidatus Nesterenkonia stercoripullorum</name>
    <dbReference type="NCBI Taxonomy" id="2838701"/>
    <lineage>
        <taxon>Bacteria</taxon>
        <taxon>Bacillati</taxon>
        <taxon>Actinomycetota</taxon>
        <taxon>Actinomycetes</taxon>
        <taxon>Micrococcales</taxon>
        <taxon>Micrococcaceae</taxon>
        <taxon>Nesterenkonia</taxon>
    </lineage>
</organism>
<reference evidence="4" key="1">
    <citation type="journal article" date="2021" name="PeerJ">
        <title>Extensive microbial diversity within the chicken gut microbiome revealed by metagenomics and culture.</title>
        <authorList>
            <person name="Gilroy R."/>
            <person name="Ravi A."/>
            <person name="Getino M."/>
            <person name="Pursley I."/>
            <person name="Horton D.L."/>
            <person name="Alikhan N.F."/>
            <person name="Baker D."/>
            <person name="Gharbi K."/>
            <person name="Hall N."/>
            <person name="Watson M."/>
            <person name="Adriaenssens E.M."/>
            <person name="Foster-Nyarko E."/>
            <person name="Jarju S."/>
            <person name="Secka A."/>
            <person name="Antonio M."/>
            <person name="Oren A."/>
            <person name="Chaudhuri R.R."/>
            <person name="La Ragione R."/>
            <person name="Hildebrand F."/>
            <person name="Pallen M.J."/>
        </authorList>
    </citation>
    <scope>NUCLEOTIDE SEQUENCE</scope>
    <source>
        <strain evidence="4">ChiHejej3B27-3195</strain>
    </source>
</reference>
<accession>A0A9D1UT51</accession>
<proteinExistence type="inferred from homology"/>
<name>A0A9D1UT51_9MICC</name>
<protein>
    <submittedName>
        <fullName evidence="4">GvpL/GvpF family gas vesicle protein</fullName>
    </submittedName>
</protein>
<dbReference type="AlphaFoldDB" id="A0A9D1UT51"/>
<sequence>MSDQATVSPNLYLYGIISSEAAVPQNLEGLQGQRVRTTSHGPVAVVFSEMDEVEALGTPEDLLAHTRVLDAVGASEPVLPLVFGTVVAGGTALDEDILQPRAAGYAAGLESIRGCTQYSLVVRFDRDVLLREIVEENAEAADLRGVIAGTSEDETRMQRMRLGEIVVHALETKQPAESAAVVSRIEEFAHEISIRETGQPEDVVELAALVQREQMESFERVVEELAEQLHPRITFRLIGPQAPYDFVPEV</sequence>
<dbReference type="Pfam" id="PF06386">
    <property type="entry name" value="GvpL_GvpF"/>
    <property type="match status" value="1"/>
</dbReference>
<comment type="subcellular location">
    <subcellularLocation>
        <location evidence="2">Gas vesicle</location>
    </subcellularLocation>
</comment>
<comment type="similarity">
    <text evidence="3">Belongs to the gas vesicle GvpF/GvpL family.</text>
</comment>
<dbReference type="GO" id="GO:0031412">
    <property type="term" value="P:gas vesicle organization"/>
    <property type="evidence" value="ECO:0007669"/>
    <property type="project" value="InterPro"/>
</dbReference>
<keyword evidence="1" id="KW-0304">Gas vesicle</keyword>
<gene>
    <name evidence="4" type="ORF">H9871_07340</name>
</gene>
<evidence type="ECO:0000313" key="4">
    <source>
        <dbReference type="EMBL" id="HIW99943.1"/>
    </source>
</evidence>
<evidence type="ECO:0000256" key="3">
    <source>
        <dbReference type="ARBA" id="ARBA00035643"/>
    </source>
</evidence>
<evidence type="ECO:0000256" key="1">
    <source>
        <dbReference type="ARBA" id="ARBA00022987"/>
    </source>
</evidence>
<dbReference type="InterPro" id="IPR009430">
    <property type="entry name" value="GvpL/GvpF"/>
</dbReference>
<evidence type="ECO:0000313" key="5">
    <source>
        <dbReference type="Proteomes" id="UP000824151"/>
    </source>
</evidence>
<dbReference type="PANTHER" id="PTHR36852">
    <property type="entry name" value="PROTEIN GVPL 2"/>
    <property type="match status" value="1"/>
</dbReference>
<comment type="caution">
    <text evidence="4">The sequence shown here is derived from an EMBL/GenBank/DDBJ whole genome shotgun (WGS) entry which is preliminary data.</text>
</comment>
<dbReference type="EMBL" id="DXGD01000272">
    <property type="protein sequence ID" value="HIW99943.1"/>
    <property type="molecule type" value="Genomic_DNA"/>
</dbReference>
<reference evidence="4" key="2">
    <citation type="submission" date="2021-04" db="EMBL/GenBank/DDBJ databases">
        <authorList>
            <person name="Gilroy R."/>
        </authorList>
    </citation>
    <scope>NUCLEOTIDE SEQUENCE</scope>
    <source>
        <strain evidence="4">ChiHejej3B27-3195</strain>
    </source>
</reference>
<dbReference type="GO" id="GO:0031411">
    <property type="term" value="C:gas vesicle"/>
    <property type="evidence" value="ECO:0007669"/>
    <property type="project" value="UniProtKB-SubCell"/>
</dbReference>
<dbReference type="Proteomes" id="UP000824151">
    <property type="component" value="Unassembled WGS sequence"/>
</dbReference>
<dbReference type="PANTHER" id="PTHR36852:SF1">
    <property type="entry name" value="PROTEIN GVPL 2"/>
    <property type="match status" value="1"/>
</dbReference>